<keyword evidence="1" id="KW-0472">Membrane</keyword>
<proteinExistence type="predicted"/>
<protein>
    <submittedName>
        <fullName evidence="2">Uncharacterized protein</fullName>
    </submittedName>
</protein>
<name>A0AA38XN93_9EURO</name>
<comment type="caution">
    <text evidence="2">The sequence shown here is derived from an EMBL/GenBank/DDBJ whole genome shotgun (WGS) entry which is preliminary data.</text>
</comment>
<evidence type="ECO:0000256" key="1">
    <source>
        <dbReference type="SAM" id="Phobius"/>
    </source>
</evidence>
<evidence type="ECO:0000313" key="2">
    <source>
        <dbReference type="EMBL" id="KAJ9616623.1"/>
    </source>
</evidence>
<sequence length="170" mass="18274">MSLQQLRRSALPMLTAFIGSGGFIIGVWSFISPAAAAQAFGGYMIRVLEATAVSSKTDTSASGSLDNAANLAYVYPHGIRNLGQGLSILALTAYWQFSPRCRNSPLARLTAQRCLGMVITVGALTPIVDAWVNYQTAPDGAEEDLDRKAARVHVMRTWIWLAGGLWCLLG</sequence>
<dbReference type="InterPro" id="IPR025363">
    <property type="entry name" value="DUF4267"/>
</dbReference>
<dbReference type="Proteomes" id="UP001172673">
    <property type="component" value="Unassembled WGS sequence"/>
</dbReference>
<keyword evidence="1" id="KW-0812">Transmembrane</keyword>
<feature type="transmembrane region" description="Helical" evidence="1">
    <location>
        <begin position="12"/>
        <end position="31"/>
    </location>
</feature>
<dbReference type="EMBL" id="JAPDRK010000001">
    <property type="protein sequence ID" value="KAJ9616623.1"/>
    <property type="molecule type" value="Genomic_DNA"/>
</dbReference>
<organism evidence="2 3">
    <name type="scientific">Cladophialophora chaetospira</name>
    <dbReference type="NCBI Taxonomy" id="386627"/>
    <lineage>
        <taxon>Eukaryota</taxon>
        <taxon>Fungi</taxon>
        <taxon>Dikarya</taxon>
        <taxon>Ascomycota</taxon>
        <taxon>Pezizomycotina</taxon>
        <taxon>Eurotiomycetes</taxon>
        <taxon>Chaetothyriomycetidae</taxon>
        <taxon>Chaetothyriales</taxon>
        <taxon>Herpotrichiellaceae</taxon>
        <taxon>Cladophialophora</taxon>
    </lineage>
</organism>
<evidence type="ECO:0000313" key="3">
    <source>
        <dbReference type="Proteomes" id="UP001172673"/>
    </source>
</evidence>
<keyword evidence="1" id="KW-1133">Transmembrane helix</keyword>
<keyword evidence="3" id="KW-1185">Reference proteome</keyword>
<dbReference type="Pfam" id="PF14087">
    <property type="entry name" value="DUF4267"/>
    <property type="match status" value="1"/>
</dbReference>
<reference evidence="2" key="1">
    <citation type="submission" date="2022-10" db="EMBL/GenBank/DDBJ databases">
        <title>Culturing micro-colonial fungi from biological soil crusts in the Mojave desert and describing Neophaeococcomyces mojavensis, and introducing the new genera and species Taxawa tesnikishii.</title>
        <authorList>
            <person name="Kurbessoian T."/>
            <person name="Stajich J.E."/>
        </authorList>
    </citation>
    <scope>NUCLEOTIDE SEQUENCE</scope>
    <source>
        <strain evidence="2">TK_41</strain>
    </source>
</reference>
<accession>A0AA38XN93</accession>
<gene>
    <name evidence="2" type="ORF">H2200_000342</name>
</gene>
<dbReference type="AlphaFoldDB" id="A0AA38XN93"/>